<feature type="transmembrane region" description="Helical" evidence="2">
    <location>
        <begin position="82"/>
        <end position="102"/>
    </location>
</feature>
<evidence type="ECO:0000313" key="4">
    <source>
        <dbReference type="Proteomes" id="UP000507245"/>
    </source>
</evidence>
<protein>
    <submittedName>
        <fullName evidence="3">Uncharacterized protein</fullName>
    </submittedName>
</protein>
<evidence type="ECO:0000256" key="2">
    <source>
        <dbReference type="SAM" id="Phobius"/>
    </source>
</evidence>
<feature type="compositionally biased region" description="Polar residues" evidence="1">
    <location>
        <begin position="8"/>
        <end position="17"/>
    </location>
</feature>
<feature type="region of interest" description="Disordered" evidence="1">
    <location>
        <begin position="1"/>
        <end position="58"/>
    </location>
</feature>
<keyword evidence="4" id="KW-1185">Reference proteome</keyword>
<evidence type="ECO:0000313" key="3">
    <source>
        <dbReference type="EMBL" id="CAB4313539.1"/>
    </source>
</evidence>
<dbReference type="EMBL" id="CAEKKB010000006">
    <property type="protein sequence ID" value="CAB4313539.1"/>
    <property type="molecule type" value="Genomic_DNA"/>
</dbReference>
<gene>
    <name evidence="3" type="ORF">ORAREDHAP_LOCUS36706</name>
</gene>
<organism evidence="3 4">
    <name type="scientific">Prunus armeniaca</name>
    <name type="common">Apricot</name>
    <name type="synonym">Armeniaca vulgaris</name>
    <dbReference type="NCBI Taxonomy" id="36596"/>
    <lineage>
        <taxon>Eukaryota</taxon>
        <taxon>Viridiplantae</taxon>
        <taxon>Streptophyta</taxon>
        <taxon>Embryophyta</taxon>
        <taxon>Tracheophyta</taxon>
        <taxon>Spermatophyta</taxon>
        <taxon>Magnoliopsida</taxon>
        <taxon>eudicotyledons</taxon>
        <taxon>Gunneridae</taxon>
        <taxon>Pentapetalae</taxon>
        <taxon>rosids</taxon>
        <taxon>fabids</taxon>
        <taxon>Rosales</taxon>
        <taxon>Rosaceae</taxon>
        <taxon>Amygdaloideae</taxon>
        <taxon>Amygdaleae</taxon>
        <taxon>Prunus</taxon>
    </lineage>
</organism>
<dbReference type="Proteomes" id="UP000507245">
    <property type="component" value="Unassembled WGS sequence"/>
</dbReference>
<sequence length="114" mass="12087">MPQMAAAKTSTATNPGTENLFETAPFGAGASKGDPDTEEEGEAAGEDDGGEGGDLDFDADLMESLDGADFVLEKKPCYVETFGQNAVVVLAGFYWLLYWILLSSIQEAKSEKPV</sequence>
<proteinExistence type="predicted"/>
<accession>A0A6J5XIM9</accession>
<feature type="compositionally biased region" description="Acidic residues" evidence="1">
    <location>
        <begin position="36"/>
        <end position="58"/>
    </location>
</feature>
<keyword evidence="2" id="KW-0812">Transmembrane</keyword>
<keyword evidence="2" id="KW-0472">Membrane</keyword>
<dbReference type="AlphaFoldDB" id="A0A6J5XIM9"/>
<keyword evidence="2" id="KW-1133">Transmembrane helix</keyword>
<evidence type="ECO:0000256" key="1">
    <source>
        <dbReference type="SAM" id="MobiDB-lite"/>
    </source>
</evidence>
<reference evidence="4" key="1">
    <citation type="journal article" date="2020" name="Genome Biol.">
        <title>Gamete binning: chromosome-level and haplotype-resolved genome assembly enabled by high-throughput single-cell sequencing of gamete genomes.</title>
        <authorList>
            <person name="Campoy J.A."/>
            <person name="Sun H."/>
            <person name="Goel M."/>
            <person name="Jiao W.-B."/>
            <person name="Folz-Donahue K."/>
            <person name="Wang N."/>
            <person name="Rubio M."/>
            <person name="Liu C."/>
            <person name="Kukat C."/>
            <person name="Ruiz D."/>
            <person name="Huettel B."/>
            <person name="Schneeberger K."/>
        </authorList>
    </citation>
    <scope>NUCLEOTIDE SEQUENCE [LARGE SCALE GENOMIC DNA]</scope>
    <source>
        <strain evidence="4">cv. Rojo Pasion</strain>
    </source>
</reference>
<name>A0A6J5XIM9_PRUAR</name>